<feature type="domain" description="Signal transduction histidine kinase internal region" evidence="2">
    <location>
        <begin position="150"/>
        <end position="227"/>
    </location>
</feature>
<reference evidence="3 4" key="1">
    <citation type="submission" date="2024-03" db="EMBL/GenBank/DDBJ databases">
        <title>Sequence of Lycoming College Course Isolates.</title>
        <authorList>
            <person name="Plotts O."/>
            <person name="Newman J."/>
        </authorList>
    </citation>
    <scope>NUCLEOTIDE SEQUENCE [LARGE SCALE GENOMIC DNA]</scope>
    <source>
        <strain evidence="3 4">CJB-3</strain>
    </source>
</reference>
<comment type="caution">
    <text evidence="3">The sequence shown here is derived from an EMBL/GenBank/DDBJ whole genome shotgun (WGS) entry which is preliminary data.</text>
</comment>
<feature type="transmembrane region" description="Helical" evidence="1">
    <location>
        <begin position="24"/>
        <end position="42"/>
    </location>
</feature>
<dbReference type="Proteomes" id="UP001378956">
    <property type="component" value="Unassembled WGS sequence"/>
</dbReference>
<dbReference type="RefSeq" id="WP_337715564.1">
    <property type="nucleotide sequence ID" value="NZ_JBBEUB010000001.1"/>
</dbReference>
<name>A0ABU8NKG3_9SPHI</name>
<evidence type="ECO:0000256" key="1">
    <source>
        <dbReference type="SAM" id="Phobius"/>
    </source>
</evidence>
<keyword evidence="4" id="KW-1185">Reference proteome</keyword>
<dbReference type="InterPro" id="IPR050640">
    <property type="entry name" value="Bact_2-comp_sensor_kinase"/>
</dbReference>
<protein>
    <submittedName>
        <fullName evidence="3">Histidine kinase</fullName>
    </submittedName>
</protein>
<proteinExistence type="predicted"/>
<keyword evidence="3" id="KW-0808">Transferase</keyword>
<dbReference type="InterPro" id="IPR010559">
    <property type="entry name" value="Sig_transdc_His_kin_internal"/>
</dbReference>
<dbReference type="PANTHER" id="PTHR34220:SF7">
    <property type="entry name" value="SENSOR HISTIDINE KINASE YPDA"/>
    <property type="match status" value="1"/>
</dbReference>
<dbReference type="EMBL" id="JBBEUB010000001">
    <property type="protein sequence ID" value="MEJ2901713.1"/>
    <property type="molecule type" value="Genomic_DNA"/>
</dbReference>
<organism evidence="3 4">
    <name type="scientific">Pedobacter panaciterrae</name>
    <dbReference type="NCBI Taxonomy" id="363849"/>
    <lineage>
        <taxon>Bacteria</taxon>
        <taxon>Pseudomonadati</taxon>
        <taxon>Bacteroidota</taxon>
        <taxon>Sphingobacteriia</taxon>
        <taxon>Sphingobacteriales</taxon>
        <taxon>Sphingobacteriaceae</taxon>
        <taxon>Pedobacter</taxon>
    </lineage>
</organism>
<sequence length="336" mass="38880">MLYLISYLIDPFADYWKMFFHRPWFVIILDLVFSVFFCALISESSIFINARFNDVISWMDRPMIRLVLQTLSTLLCTLVIISVEFLVGHFFEAIHWDLGQKEITGISQWIIVSTIIALMISGVNTANFLISNWKNTFTEAAEFKQAAAEAELHALKLQVDPHFVFNNLSVLSELILKDQELGYEYAENFSKVYRYLLLNARKDVISLQDELKFVDSYIFLIEKRVGASVVFKITIDKHYLLLQLPPMTMQILIENALKHNKTLKNTPLNIEITVDEHNSLVVANNLIPLDRKPLASGIGLMNIINRYRLLCDQEVKIEESESHFRIRIPLLKAANY</sequence>
<feature type="transmembrane region" description="Helical" evidence="1">
    <location>
        <begin position="63"/>
        <end position="86"/>
    </location>
</feature>
<keyword evidence="1" id="KW-1133">Transmembrane helix</keyword>
<dbReference type="PANTHER" id="PTHR34220">
    <property type="entry name" value="SENSOR HISTIDINE KINASE YPDA"/>
    <property type="match status" value="1"/>
</dbReference>
<dbReference type="GO" id="GO:0016301">
    <property type="term" value="F:kinase activity"/>
    <property type="evidence" value="ECO:0007669"/>
    <property type="project" value="UniProtKB-KW"/>
</dbReference>
<feature type="transmembrane region" description="Helical" evidence="1">
    <location>
        <begin position="106"/>
        <end position="130"/>
    </location>
</feature>
<keyword evidence="3" id="KW-0418">Kinase</keyword>
<keyword evidence="1" id="KW-0472">Membrane</keyword>
<keyword evidence="1" id="KW-0812">Transmembrane</keyword>
<gene>
    <name evidence="3" type="ORF">WAE58_04730</name>
</gene>
<evidence type="ECO:0000313" key="3">
    <source>
        <dbReference type="EMBL" id="MEJ2901713.1"/>
    </source>
</evidence>
<accession>A0ABU8NKG3</accession>
<evidence type="ECO:0000259" key="2">
    <source>
        <dbReference type="Pfam" id="PF06580"/>
    </source>
</evidence>
<dbReference type="Pfam" id="PF06580">
    <property type="entry name" value="His_kinase"/>
    <property type="match status" value="1"/>
</dbReference>
<evidence type="ECO:0000313" key="4">
    <source>
        <dbReference type="Proteomes" id="UP001378956"/>
    </source>
</evidence>